<sequence>MAWPVIIKSRREWEVVPHLFDYAAVRERFTWEEARRELEGLPDDRGLNIAHEAVVRHALGPKSHHVALRWISKDGRVEDYSYDLLHRLSNRFANVLRALDVEKGDRVYVLAGRIPELYIAALGTLKQGAVFCPLFSAFGPEPIRARMSIGGATALVTTEPLYQRKVAGLRNSLPDLRHVLLVGPDRRRTDLPGTLDFHRLLESASESHAIAPTDPEDRALLHFTSGTTGRPKGAIHVHKAVVAHHITGKLALDLHRDDIFWCTADPGWVTGTSYGIIAPLANGVTSIVDEGDFDAERWYRLLQDHRVTVWYTAPTAIRMLMKAGLDLPRKFDLSRLRFCASVGEPLNPEAVLWGRQAFGHPFHDNWWQTETGGIMIANFAAMDVRPGSMGKPLPGIEAAIVRKTEAGRVEVVDRPDVQGELALRPGWPSMFRGYWNEEARYQKCFAGGWYLTGDLAKRDADGYFWFVGRSDDVIKTSGHLIGPFEVESVLMEHQAVAEAGVIGKPDPVAMEIVKAFVSLKDGYEASPSLQKELLGFARTRLGAVVAPKEIAFLPSLPKTRSGKIMRRLLKARELGLPEGDLSTLEGSS</sequence>
<name>A0AA86T7W7_9BACT</name>
<evidence type="ECO:0000256" key="4">
    <source>
        <dbReference type="ARBA" id="ARBA00022840"/>
    </source>
</evidence>
<keyword evidence="3" id="KW-0547">Nucleotide-binding</keyword>
<dbReference type="Gene3D" id="3.40.50.12780">
    <property type="entry name" value="N-terminal domain of ligase-like"/>
    <property type="match status" value="1"/>
</dbReference>
<evidence type="ECO:0000259" key="6">
    <source>
        <dbReference type="Pfam" id="PF00501"/>
    </source>
</evidence>
<dbReference type="NCBIfam" id="NF003313">
    <property type="entry name" value="PRK04319.1"/>
    <property type="match status" value="1"/>
</dbReference>
<evidence type="ECO:0000313" key="9">
    <source>
        <dbReference type="Proteomes" id="UP001179121"/>
    </source>
</evidence>
<evidence type="ECO:0000256" key="5">
    <source>
        <dbReference type="ARBA" id="ARBA00022990"/>
    </source>
</evidence>
<dbReference type="GO" id="GO:0003987">
    <property type="term" value="F:acetate-CoA ligase activity"/>
    <property type="evidence" value="ECO:0007669"/>
    <property type="project" value="UniProtKB-EC"/>
</dbReference>
<protein>
    <recommendedName>
        <fullName evidence="1">acetate--CoA ligase</fullName>
        <ecNumber evidence="1">6.2.1.1</ecNumber>
    </recommendedName>
</protein>
<accession>A0AA86T7W7</accession>
<dbReference type="AlphaFoldDB" id="A0AA86T7W7"/>
<evidence type="ECO:0000256" key="1">
    <source>
        <dbReference type="ARBA" id="ARBA00013275"/>
    </source>
</evidence>
<dbReference type="Gene3D" id="3.30.300.30">
    <property type="match status" value="1"/>
</dbReference>
<keyword evidence="9" id="KW-1185">Reference proteome</keyword>
<dbReference type="InterPro" id="IPR000873">
    <property type="entry name" value="AMP-dep_synth/lig_dom"/>
</dbReference>
<evidence type="ECO:0000256" key="3">
    <source>
        <dbReference type="ARBA" id="ARBA00022741"/>
    </source>
</evidence>
<dbReference type="EMBL" id="OX365700">
    <property type="protein sequence ID" value="CAI4033870.1"/>
    <property type="molecule type" value="Genomic_DNA"/>
</dbReference>
<evidence type="ECO:0000256" key="2">
    <source>
        <dbReference type="ARBA" id="ARBA00022598"/>
    </source>
</evidence>
<feature type="domain" description="AMP-dependent synthetase/ligase" evidence="6">
    <location>
        <begin position="64"/>
        <end position="435"/>
    </location>
</feature>
<dbReference type="InterPro" id="IPR025110">
    <property type="entry name" value="AMP-bd_C"/>
</dbReference>
<dbReference type="GO" id="GO:0006085">
    <property type="term" value="P:acetyl-CoA biosynthetic process"/>
    <property type="evidence" value="ECO:0007669"/>
    <property type="project" value="TreeGrafter"/>
</dbReference>
<reference evidence="8" key="1">
    <citation type="submission" date="2022-10" db="EMBL/GenBank/DDBJ databases">
        <authorList>
            <person name="Koch H."/>
        </authorList>
    </citation>
    <scope>NUCLEOTIDE SEQUENCE</scope>
    <source>
        <strain evidence="8">DNF</strain>
    </source>
</reference>
<dbReference type="GO" id="GO:0005524">
    <property type="term" value="F:ATP binding"/>
    <property type="evidence" value="ECO:0007669"/>
    <property type="project" value="UniProtKB-KW"/>
</dbReference>
<evidence type="ECO:0000259" key="7">
    <source>
        <dbReference type="Pfam" id="PF13193"/>
    </source>
</evidence>
<feature type="domain" description="AMP-binding enzyme C-terminal" evidence="7">
    <location>
        <begin position="485"/>
        <end position="563"/>
    </location>
</feature>
<dbReference type="GO" id="GO:0005829">
    <property type="term" value="C:cytosol"/>
    <property type="evidence" value="ECO:0007669"/>
    <property type="project" value="TreeGrafter"/>
</dbReference>
<keyword evidence="2" id="KW-0436">Ligase</keyword>
<keyword evidence="5" id="KW-0007">Acetylation</keyword>
<dbReference type="InterPro" id="IPR045851">
    <property type="entry name" value="AMP-bd_C_sf"/>
</dbReference>
<evidence type="ECO:0000313" key="8">
    <source>
        <dbReference type="EMBL" id="CAI4033870.1"/>
    </source>
</evidence>
<dbReference type="PROSITE" id="PS00455">
    <property type="entry name" value="AMP_BINDING"/>
    <property type="match status" value="1"/>
</dbReference>
<dbReference type="SUPFAM" id="SSF56801">
    <property type="entry name" value="Acetyl-CoA synthetase-like"/>
    <property type="match status" value="1"/>
</dbReference>
<dbReference type="RefSeq" id="WP_289271296.1">
    <property type="nucleotide sequence ID" value="NZ_OX365700.1"/>
</dbReference>
<dbReference type="PANTHER" id="PTHR24095:SF14">
    <property type="entry name" value="ACETYL-COENZYME A SYNTHETASE 1"/>
    <property type="match status" value="1"/>
</dbReference>
<gene>
    <name evidence="8" type="ORF">DNFV4_04312</name>
</gene>
<proteinExistence type="predicted"/>
<dbReference type="Proteomes" id="UP001179121">
    <property type="component" value="Chromosome"/>
</dbReference>
<dbReference type="PANTHER" id="PTHR24095">
    <property type="entry name" value="ACETYL-COENZYME A SYNTHETASE"/>
    <property type="match status" value="1"/>
</dbReference>
<organism evidence="8 9">
    <name type="scientific">Nitrospira tepida</name>
    <dbReference type="NCBI Taxonomy" id="2973512"/>
    <lineage>
        <taxon>Bacteria</taxon>
        <taxon>Pseudomonadati</taxon>
        <taxon>Nitrospirota</taxon>
        <taxon>Nitrospiria</taxon>
        <taxon>Nitrospirales</taxon>
        <taxon>Nitrospiraceae</taxon>
        <taxon>Nitrospira</taxon>
    </lineage>
</organism>
<keyword evidence="4" id="KW-0067">ATP-binding</keyword>
<dbReference type="InterPro" id="IPR020845">
    <property type="entry name" value="AMP-binding_CS"/>
</dbReference>
<dbReference type="Pfam" id="PF00501">
    <property type="entry name" value="AMP-binding"/>
    <property type="match status" value="1"/>
</dbReference>
<dbReference type="Pfam" id="PF13193">
    <property type="entry name" value="AMP-binding_C"/>
    <property type="match status" value="1"/>
</dbReference>
<dbReference type="KEGG" id="nti:DNFV4_04312"/>
<dbReference type="EC" id="6.2.1.1" evidence="1"/>
<dbReference type="InterPro" id="IPR042099">
    <property type="entry name" value="ANL_N_sf"/>
</dbReference>